<feature type="region of interest" description="Disordered" evidence="1">
    <location>
        <begin position="45"/>
        <end position="79"/>
    </location>
</feature>
<dbReference type="EMBL" id="JALPRX010000002">
    <property type="protein sequence ID" value="MCK8782888.1"/>
    <property type="molecule type" value="Genomic_DNA"/>
</dbReference>
<evidence type="ECO:0000313" key="2">
    <source>
        <dbReference type="EMBL" id="MCK8782888.1"/>
    </source>
</evidence>
<dbReference type="Proteomes" id="UP001139516">
    <property type="component" value="Unassembled WGS sequence"/>
</dbReference>
<protein>
    <submittedName>
        <fullName evidence="2">Uncharacterized protein</fullName>
    </submittedName>
</protein>
<dbReference type="AlphaFoldDB" id="A0A9X1Y404"/>
<gene>
    <name evidence="2" type="ORF">M0638_00650</name>
</gene>
<organism evidence="2 3">
    <name type="scientific">Roseomonas acroporae</name>
    <dbReference type="NCBI Taxonomy" id="2937791"/>
    <lineage>
        <taxon>Bacteria</taxon>
        <taxon>Pseudomonadati</taxon>
        <taxon>Pseudomonadota</taxon>
        <taxon>Alphaproteobacteria</taxon>
        <taxon>Acetobacterales</taxon>
        <taxon>Roseomonadaceae</taxon>
        <taxon>Roseomonas</taxon>
    </lineage>
</organism>
<reference evidence="2" key="1">
    <citation type="submission" date="2022-04" db="EMBL/GenBank/DDBJ databases">
        <title>Roseomonas acroporae sp. nov., isolated from coral Acropora digitifera.</title>
        <authorList>
            <person name="Sun H."/>
        </authorList>
    </citation>
    <scope>NUCLEOTIDE SEQUENCE</scope>
    <source>
        <strain evidence="2">NAR14</strain>
    </source>
</reference>
<comment type="caution">
    <text evidence="2">The sequence shown here is derived from an EMBL/GenBank/DDBJ whole genome shotgun (WGS) entry which is preliminary data.</text>
</comment>
<name>A0A9X1Y404_9PROT</name>
<accession>A0A9X1Y404</accession>
<sequence>MAKGLRLVPVILLLLGCGGSGVPGPEMAEALQAALDSARAAVAATPTDPAAARRGDGPVPSPAQPVSAGAASRQAPADAPMDAPWEMSLAATPGVPAAGRSVLPAVPGHGPPAVAGHGQAVGMLPRSHEAPPGLPAHAAQLLGLPSTALRHWLGEPSLRRRDGPAEIWLYLGAVCALDVILYEEPGRDAPQVGFAAARATGTERRSEAACLRELATTARRGGAGG</sequence>
<evidence type="ECO:0000256" key="1">
    <source>
        <dbReference type="SAM" id="MobiDB-lite"/>
    </source>
</evidence>
<dbReference type="RefSeq" id="WP_248665018.1">
    <property type="nucleotide sequence ID" value="NZ_JALPRX010000002.1"/>
</dbReference>
<evidence type="ECO:0000313" key="3">
    <source>
        <dbReference type="Proteomes" id="UP001139516"/>
    </source>
</evidence>
<keyword evidence="3" id="KW-1185">Reference proteome</keyword>
<dbReference type="PROSITE" id="PS51257">
    <property type="entry name" value="PROKAR_LIPOPROTEIN"/>
    <property type="match status" value="1"/>
</dbReference>
<proteinExistence type="predicted"/>